<gene>
    <name evidence="1" type="ORF">MBHS_05117</name>
    <name evidence="2" type="ORF">MBHS_05243</name>
</gene>
<dbReference type="AlphaFoldDB" id="A0A1H6FH01"/>
<dbReference type="EMBL" id="FMSV02000558">
    <property type="protein sequence ID" value="SEH09223.1"/>
    <property type="molecule type" value="Genomic_DNA"/>
</dbReference>
<organism evidence="2 3">
    <name type="scientific">Candidatus Venteria ishoeyi</name>
    <dbReference type="NCBI Taxonomy" id="1899563"/>
    <lineage>
        <taxon>Bacteria</taxon>
        <taxon>Pseudomonadati</taxon>
        <taxon>Pseudomonadota</taxon>
        <taxon>Gammaproteobacteria</taxon>
        <taxon>Thiotrichales</taxon>
        <taxon>Thiotrichaceae</taxon>
        <taxon>Venteria</taxon>
    </lineage>
</organism>
<dbReference type="Proteomes" id="UP000236724">
    <property type="component" value="Unassembled WGS sequence"/>
</dbReference>
<keyword evidence="3" id="KW-1185">Reference proteome</keyword>
<evidence type="ECO:0000313" key="3">
    <source>
        <dbReference type="Proteomes" id="UP000236724"/>
    </source>
</evidence>
<evidence type="ECO:0000313" key="2">
    <source>
        <dbReference type="EMBL" id="SEH09348.1"/>
    </source>
</evidence>
<reference evidence="2 3" key="1">
    <citation type="submission" date="2016-10" db="EMBL/GenBank/DDBJ databases">
        <authorList>
            <person name="de Groot N.N."/>
        </authorList>
    </citation>
    <scope>NUCLEOTIDE SEQUENCE [LARGE SCALE GENOMIC DNA]</scope>
    <source>
        <strain evidence="2">MBHS1</strain>
    </source>
</reference>
<protein>
    <submittedName>
        <fullName evidence="2">Uncharacterized protein</fullName>
    </submittedName>
</protein>
<accession>A0A1H6FH01</accession>
<evidence type="ECO:0000313" key="1">
    <source>
        <dbReference type="EMBL" id="SEH09223.1"/>
    </source>
</evidence>
<proteinExistence type="predicted"/>
<sequence>MKTSVEQRQFFRISNFQNLRKKSISVTPVKVLWKSGQYTKQVNS</sequence>
<dbReference type="EMBL" id="FMSV02000561">
    <property type="protein sequence ID" value="SEH09348.1"/>
    <property type="molecule type" value="Genomic_DNA"/>
</dbReference>
<name>A0A1H6FH01_9GAMM</name>